<accession>A0A3P8CKR5</accession>
<keyword evidence="2" id="KW-1185">Reference proteome</keyword>
<name>A0A183GM11_HELPZ</name>
<dbReference type="EMBL" id="UZAH01035405">
    <property type="protein sequence ID" value="VDP40577.1"/>
    <property type="molecule type" value="Genomic_DNA"/>
</dbReference>
<accession>A0A183GM11</accession>
<sequence length="110" mass="12458">MYGTVRWPVTREAEKPLSVMKTKMLRWTTGPLDHLWSIDRIRNGTIRQKFGVTSPAEKMRSQTFDSACQRLVRMGDHGQVRVDEDNAVFSPAVVCSKEQFFSGAVGRVKG</sequence>
<protein>
    <submittedName>
        <fullName evidence="3">Transposase</fullName>
    </submittedName>
</protein>
<dbReference type="OrthoDB" id="5901095at2759"/>
<evidence type="ECO:0000313" key="3">
    <source>
        <dbReference type="WBParaSite" id="HPBE_0002373101-mRNA-1"/>
    </source>
</evidence>
<reference evidence="3" key="2">
    <citation type="submission" date="2019-09" db="UniProtKB">
        <authorList>
            <consortium name="WormBaseParasite"/>
        </authorList>
    </citation>
    <scope>IDENTIFICATION</scope>
</reference>
<evidence type="ECO:0000313" key="1">
    <source>
        <dbReference type="EMBL" id="VDP40577.1"/>
    </source>
</evidence>
<reference evidence="1 2" key="1">
    <citation type="submission" date="2018-11" db="EMBL/GenBank/DDBJ databases">
        <authorList>
            <consortium name="Pathogen Informatics"/>
        </authorList>
    </citation>
    <scope>NUCLEOTIDE SEQUENCE [LARGE SCALE GENOMIC DNA]</scope>
</reference>
<dbReference type="Proteomes" id="UP000050761">
    <property type="component" value="Unassembled WGS sequence"/>
</dbReference>
<gene>
    <name evidence="1" type="ORF">HPBE_LOCUS23731</name>
</gene>
<proteinExistence type="predicted"/>
<evidence type="ECO:0000313" key="2">
    <source>
        <dbReference type="Proteomes" id="UP000050761"/>
    </source>
</evidence>
<organism evidence="2 3">
    <name type="scientific">Heligmosomoides polygyrus</name>
    <name type="common">Parasitic roundworm</name>
    <dbReference type="NCBI Taxonomy" id="6339"/>
    <lineage>
        <taxon>Eukaryota</taxon>
        <taxon>Metazoa</taxon>
        <taxon>Ecdysozoa</taxon>
        <taxon>Nematoda</taxon>
        <taxon>Chromadorea</taxon>
        <taxon>Rhabditida</taxon>
        <taxon>Rhabditina</taxon>
        <taxon>Rhabditomorpha</taxon>
        <taxon>Strongyloidea</taxon>
        <taxon>Heligmosomidae</taxon>
        <taxon>Heligmosomoides</taxon>
    </lineage>
</organism>
<dbReference type="WBParaSite" id="HPBE_0002373101-mRNA-1">
    <property type="protein sequence ID" value="HPBE_0002373101-mRNA-1"/>
    <property type="gene ID" value="HPBE_0002373101"/>
</dbReference>
<dbReference type="AlphaFoldDB" id="A0A183GM11"/>